<dbReference type="InterPro" id="IPR032675">
    <property type="entry name" value="LRR_dom_sf"/>
</dbReference>
<proteinExistence type="predicted"/>
<dbReference type="Proteomes" id="UP001443914">
    <property type="component" value="Unassembled WGS sequence"/>
</dbReference>
<dbReference type="InterPro" id="IPR000719">
    <property type="entry name" value="Prot_kinase_dom"/>
</dbReference>
<keyword evidence="10 13" id="KW-0472">Membrane</keyword>
<keyword evidence="11" id="KW-0675">Receptor</keyword>
<dbReference type="Gene3D" id="3.30.200.20">
    <property type="entry name" value="Phosphorylase Kinase, domain 1"/>
    <property type="match status" value="1"/>
</dbReference>
<dbReference type="Pfam" id="PF08263">
    <property type="entry name" value="LRRNT_2"/>
    <property type="match status" value="1"/>
</dbReference>
<evidence type="ECO:0000256" key="3">
    <source>
        <dbReference type="ARBA" id="ARBA00022614"/>
    </source>
</evidence>
<evidence type="ECO:0000256" key="7">
    <source>
        <dbReference type="ARBA" id="ARBA00022741"/>
    </source>
</evidence>
<dbReference type="FunFam" id="1.10.510.10:FF:000480">
    <property type="entry name" value="Pollen receptor-like kinase 1"/>
    <property type="match status" value="1"/>
</dbReference>
<feature type="region of interest" description="Disordered" evidence="12">
    <location>
        <begin position="604"/>
        <end position="639"/>
    </location>
</feature>
<comment type="caution">
    <text evidence="16">The sequence shown here is derived from an EMBL/GenBank/DDBJ whole genome shotgun (WGS) entry which is preliminary data.</text>
</comment>
<dbReference type="SMART" id="SM00364">
    <property type="entry name" value="LRR_BAC"/>
    <property type="match status" value="4"/>
</dbReference>
<dbReference type="FunFam" id="3.30.200.20:FF:000486">
    <property type="entry name" value="Leucine-rich repeat receptor-like protein kinase"/>
    <property type="match status" value="1"/>
</dbReference>
<evidence type="ECO:0000256" key="6">
    <source>
        <dbReference type="ARBA" id="ARBA00022737"/>
    </source>
</evidence>
<keyword evidence="4 13" id="KW-0812">Transmembrane</keyword>
<comment type="subcellular location">
    <subcellularLocation>
        <location evidence="1">Membrane</location>
        <topology evidence="1">Single-pass membrane protein</topology>
    </subcellularLocation>
</comment>
<accession>A0AAW1K659</accession>
<dbReference type="PANTHER" id="PTHR48003:SF5">
    <property type="entry name" value="OS07G0626500 PROTEIN"/>
    <property type="match status" value="1"/>
</dbReference>
<dbReference type="Pfam" id="PF00069">
    <property type="entry name" value="Pkinase"/>
    <property type="match status" value="1"/>
</dbReference>
<dbReference type="PROSITE" id="PS50011">
    <property type="entry name" value="PROTEIN_KINASE_DOM"/>
    <property type="match status" value="1"/>
</dbReference>
<dbReference type="Gene3D" id="1.10.510.10">
    <property type="entry name" value="Transferase(Phosphotransferase) domain 1"/>
    <property type="match status" value="1"/>
</dbReference>
<evidence type="ECO:0000256" key="13">
    <source>
        <dbReference type="SAM" id="Phobius"/>
    </source>
</evidence>
<dbReference type="InterPro" id="IPR053059">
    <property type="entry name" value="Inactive_SerThr-Kinase_ABA"/>
</dbReference>
<evidence type="ECO:0000259" key="15">
    <source>
        <dbReference type="PROSITE" id="PS50011"/>
    </source>
</evidence>
<evidence type="ECO:0000256" key="2">
    <source>
        <dbReference type="ARBA" id="ARBA00022553"/>
    </source>
</evidence>
<keyword evidence="9 13" id="KW-1133">Transmembrane helix</keyword>
<keyword evidence="7" id="KW-0547">Nucleotide-binding</keyword>
<dbReference type="EMBL" id="JBDFQZ010000006">
    <property type="protein sequence ID" value="KAK9713337.1"/>
    <property type="molecule type" value="Genomic_DNA"/>
</dbReference>
<evidence type="ECO:0000256" key="9">
    <source>
        <dbReference type="ARBA" id="ARBA00022989"/>
    </source>
</evidence>
<dbReference type="GO" id="GO:0005524">
    <property type="term" value="F:ATP binding"/>
    <property type="evidence" value="ECO:0007669"/>
    <property type="project" value="UniProtKB-KW"/>
</dbReference>
<feature type="compositionally biased region" description="Polar residues" evidence="12">
    <location>
        <begin position="625"/>
        <end position="639"/>
    </location>
</feature>
<dbReference type="Pfam" id="PF13855">
    <property type="entry name" value="LRR_8"/>
    <property type="match status" value="2"/>
</dbReference>
<gene>
    <name evidence="16" type="ORF">RND81_06G020600</name>
</gene>
<dbReference type="FunFam" id="3.80.10.10:FF:000400">
    <property type="entry name" value="Nuclear pore complex protein NUP107"/>
    <property type="match status" value="1"/>
</dbReference>
<evidence type="ECO:0000256" key="4">
    <source>
        <dbReference type="ARBA" id="ARBA00022692"/>
    </source>
</evidence>
<dbReference type="SUPFAM" id="SSF52058">
    <property type="entry name" value="L domain-like"/>
    <property type="match status" value="2"/>
</dbReference>
<evidence type="ECO:0000256" key="1">
    <source>
        <dbReference type="ARBA" id="ARBA00004167"/>
    </source>
</evidence>
<dbReference type="GO" id="GO:0009653">
    <property type="term" value="P:anatomical structure morphogenesis"/>
    <property type="evidence" value="ECO:0007669"/>
    <property type="project" value="UniProtKB-ARBA"/>
</dbReference>
<keyword evidence="6" id="KW-0677">Repeat</keyword>
<dbReference type="GO" id="GO:0004672">
    <property type="term" value="F:protein kinase activity"/>
    <property type="evidence" value="ECO:0007669"/>
    <property type="project" value="InterPro"/>
</dbReference>
<dbReference type="Gene3D" id="3.80.10.10">
    <property type="entry name" value="Ribonuclease Inhibitor"/>
    <property type="match status" value="2"/>
</dbReference>
<keyword evidence="8" id="KW-0067">ATP-binding</keyword>
<dbReference type="GO" id="GO:0016020">
    <property type="term" value="C:membrane"/>
    <property type="evidence" value="ECO:0007669"/>
    <property type="project" value="UniProtKB-SubCell"/>
</dbReference>
<organism evidence="16 17">
    <name type="scientific">Saponaria officinalis</name>
    <name type="common">Common soapwort</name>
    <name type="synonym">Lychnis saponaria</name>
    <dbReference type="NCBI Taxonomy" id="3572"/>
    <lineage>
        <taxon>Eukaryota</taxon>
        <taxon>Viridiplantae</taxon>
        <taxon>Streptophyta</taxon>
        <taxon>Embryophyta</taxon>
        <taxon>Tracheophyta</taxon>
        <taxon>Spermatophyta</taxon>
        <taxon>Magnoliopsida</taxon>
        <taxon>eudicotyledons</taxon>
        <taxon>Gunneridae</taxon>
        <taxon>Pentapetalae</taxon>
        <taxon>Caryophyllales</taxon>
        <taxon>Caryophyllaceae</taxon>
        <taxon>Caryophylleae</taxon>
        <taxon>Saponaria</taxon>
    </lineage>
</organism>
<dbReference type="FunFam" id="3.80.10.10:FF:000095">
    <property type="entry name" value="LRR receptor-like serine/threonine-protein kinase GSO1"/>
    <property type="match status" value="1"/>
</dbReference>
<evidence type="ECO:0000313" key="16">
    <source>
        <dbReference type="EMBL" id="KAK9713337.1"/>
    </source>
</evidence>
<dbReference type="InterPro" id="IPR011009">
    <property type="entry name" value="Kinase-like_dom_sf"/>
</dbReference>
<feature type="domain" description="Protein kinase" evidence="15">
    <location>
        <begin position="737"/>
        <end position="1016"/>
    </location>
</feature>
<feature type="transmembrane region" description="Helical" evidence="13">
    <location>
        <begin position="568"/>
        <end position="589"/>
    </location>
</feature>
<evidence type="ECO:0000256" key="12">
    <source>
        <dbReference type="SAM" id="MobiDB-lite"/>
    </source>
</evidence>
<dbReference type="SUPFAM" id="SSF56112">
    <property type="entry name" value="Protein kinase-like (PK-like)"/>
    <property type="match status" value="1"/>
</dbReference>
<dbReference type="AlphaFoldDB" id="A0AAW1K659"/>
<evidence type="ECO:0000256" key="14">
    <source>
        <dbReference type="SAM" id="SignalP"/>
    </source>
</evidence>
<keyword evidence="5 14" id="KW-0732">Signal</keyword>
<dbReference type="GO" id="GO:0099402">
    <property type="term" value="P:plant organ development"/>
    <property type="evidence" value="ECO:0007669"/>
    <property type="project" value="UniProtKB-ARBA"/>
</dbReference>
<dbReference type="Pfam" id="PF00560">
    <property type="entry name" value="LRR_1"/>
    <property type="match status" value="3"/>
</dbReference>
<evidence type="ECO:0000256" key="11">
    <source>
        <dbReference type="ARBA" id="ARBA00023170"/>
    </source>
</evidence>
<evidence type="ECO:0000313" key="17">
    <source>
        <dbReference type="Proteomes" id="UP001443914"/>
    </source>
</evidence>
<dbReference type="InterPro" id="IPR013210">
    <property type="entry name" value="LRR_N_plant-typ"/>
</dbReference>
<evidence type="ECO:0000256" key="5">
    <source>
        <dbReference type="ARBA" id="ARBA00022729"/>
    </source>
</evidence>
<sequence length="1017" mass="111177">MSTISVTLYFFTIITLSLVFLAPKSPVNASTDEIRALLEFKKGIHDDPSQKIVGTWNYTAVSTAGDTDVCPDAFHGVFCDEVSNSVVSIDLTQLNLGGDIKFSTLVPLKYLQNLSLSGNSFTGRLVPQLGSISSLQYLDLSRNLFVGRVPDRIHDLWNLQYLNLSNNQFSGGYPSGIGNLQQLRVFDLSGNGLWGNVGEFFSELRNVEFVDLSRNNFSGDLPVNVANVSSLGNTVRHLNLSRNLLGGRFLSNDTLALFKNLEVLDLSHNFINGELPPFGGQFNLKVFRVRNNQLFGAIPVELMTNLIPLMELDLSGNGFSGSIQGINSTTLEILELSSNSLTGIFPEFSSQTALTTLRISNNFLEGNLPSKWTQFPKLSKIDLSINKFAGPIPSTLFSLNLMELNLSKNQFNGEIPFPESKISDFLAQPVFPPLEILDLSDNSLEGGLSKKIGSLGKLKILNLAKNSLSGHIPGSLADIDGLESLDLSNNHFEGNLPDTLPSSLKILNVTYNSLSGNLPDSLKRFPSSSFHPGNEKLNLPIVQGPGSVGSDSFPGRGRHHSSKANIRVAIILASIGAALMIAFVLIAYYRAQFHPFDGRTDFNGGPAGRDVKHGIFTRHKHGGSQPPQTSTSFSNDHLLTSNSRTLSGPVENVTEFVGLAHAVVRSNTSSMDPILPGNVAVSSPRKSPPGSPRLSSPRFFEASEQPVTLDVYSPDRFAGELFFLDTSLSFTAEQLSRAPAEVLGRSSHGTLYKATLDGGQMLTVKWLRAGLVKNKKDFAKEAKKIGSLRHSNIVPVRAYYWGPREQERLILSDYVPGDSLALHLYESTPRRHSPLSFSQRLKVAVDVARCLVFLHERGMPHGNLKPTNILLAGTDFSAWVTDYGLHRLMTPVGIAEQILNLGALGYCAPELVGVSKPVPTLKADVYSLGVILMELITRRSAGDIISGQSGAVDLTDWVRLCDREGRRMDCVDRDIERSEESSRKIDDMLGISLRCILPVNERPNIRPIFEELSSIFG</sequence>
<evidence type="ECO:0000256" key="10">
    <source>
        <dbReference type="ARBA" id="ARBA00023136"/>
    </source>
</evidence>
<name>A0AAW1K659_SAPOF</name>
<keyword evidence="17" id="KW-1185">Reference proteome</keyword>
<dbReference type="InterPro" id="IPR001611">
    <property type="entry name" value="Leu-rich_rpt"/>
</dbReference>
<feature type="signal peptide" evidence="14">
    <location>
        <begin position="1"/>
        <end position="29"/>
    </location>
</feature>
<feature type="chain" id="PRO_5043340349" description="Protein kinase domain-containing protein" evidence="14">
    <location>
        <begin position="30"/>
        <end position="1017"/>
    </location>
</feature>
<dbReference type="PANTHER" id="PTHR48003">
    <property type="entry name" value="OS07G0626500 PROTEIN"/>
    <property type="match status" value="1"/>
</dbReference>
<protein>
    <recommendedName>
        <fullName evidence="15">Protein kinase domain-containing protein</fullName>
    </recommendedName>
</protein>
<dbReference type="PROSITE" id="PS51450">
    <property type="entry name" value="LRR"/>
    <property type="match status" value="1"/>
</dbReference>
<evidence type="ECO:0000256" key="8">
    <source>
        <dbReference type="ARBA" id="ARBA00022840"/>
    </source>
</evidence>
<keyword evidence="3" id="KW-0433">Leucine-rich repeat</keyword>
<reference evidence="16" key="1">
    <citation type="submission" date="2024-03" db="EMBL/GenBank/DDBJ databases">
        <title>WGS assembly of Saponaria officinalis var. Norfolk2.</title>
        <authorList>
            <person name="Jenkins J."/>
            <person name="Shu S."/>
            <person name="Grimwood J."/>
            <person name="Barry K."/>
            <person name="Goodstein D."/>
            <person name="Schmutz J."/>
            <person name="Leebens-Mack J."/>
            <person name="Osbourn A."/>
        </authorList>
    </citation>
    <scope>NUCLEOTIDE SEQUENCE [LARGE SCALE GENOMIC DNA]</scope>
    <source>
        <strain evidence="16">JIC</strain>
    </source>
</reference>
<keyword evidence="2" id="KW-0597">Phosphoprotein</keyword>